<keyword evidence="4" id="KW-1185">Reference proteome</keyword>
<name>A0A256GF94_9HYPH</name>
<comment type="caution">
    <text evidence="3">The sequence shown here is derived from an EMBL/GenBank/DDBJ whole genome shotgun (WGS) entry which is preliminary data.</text>
</comment>
<organism evidence="3 4">
    <name type="scientific">Brucella pseudogrignonensis</name>
    <dbReference type="NCBI Taxonomy" id="419475"/>
    <lineage>
        <taxon>Bacteria</taxon>
        <taxon>Pseudomonadati</taxon>
        <taxon>Pseudomonadota</taxon>
        <taxon>Alphaproteobacteria</taxon>
        <taxon>Hyphomicrobiales</taxon>
        <taxon>Brucellaceae</taxon>
        <taxon>Brucella/Ochrobactrum group</taxon>
        <taxon>Brucella</taxon>
    </lineage>
</organism>
<accession>A0A256GF94</accession>
<gene>
    <name evidence="3" type="ORF">CEV34_2640</name>
</gene>
<feature type="region of interest" description="Disordered" evidence="2">
    <location>
        <begin position="291"/>
        <end position="311"/>
    </location>
</feature>
<evidence type="ECO:0000256" key="2">
    <source>
        <dbReference type="SAM" id="MobiDB-lite"/>
    </source>
</evidence>
<dbReference type="AlphaFoldDB" id="A0A256GF94"/>
<evidence type="ECO:0000313" key="3">
    <source>
        <dbReference type="EMBL" id="OYR25688.1"/>
    </source>
</evidence>
<keyword evidence="1" id="KW-0175">Coiled coil</keyword>
<evidence type="ECO:0000256" key="1">
    <source>
        <dbReference type="SAM" id="Coils"/>
    </source>
</evidence>
<reference evidence="3 4" key="1">
    <citation type="submission" date="2017-07" db="EMBL/GenBank/DDBJ databases">
        <title>Phylogenetic study on the rhizospheric bacterium Ochrobactrum sp. A44.</title>
        <authorList>
            <person name="Krzyzanowska D.M."/>
            <person name="Ossowicki A."/>
            <person name="Rajewska M."/>
            <person name="Maciag T."/>
            <person name="Kaczynski Z."/>
            <person name="Czerwicka M."/>
            <person name="Jafra S."/>
        </authorList>
    </citation>
    <scope>NUCLEOTIDE SEQUENCE [LARGE SCALE GENOMIC DNA]</scope>
    <source>
        <strain evidence="3 4">CCUG 30717</strain>
    </source>
</reference>
<evidence type="ECO:0000313" key="4">
    <source>
        <dbReference type="Proteomes" id="UP000216188"/>
    </source>
</evidence>
<dbReference type="EMBL" id="NNRM01000021">
    <property type="protein sequence ID" value="OYR25688.1"/>
    <property type="molecule type" value="Genomic_DNA"/>
</dbReference>
<feature type="coiled-coil region" evidence="1">
    <location>
        <begin position="202"/>
        <end position="243"/>
    </location>
</feature>
<sequence length="311" mass="34665">MQTLEEKTWHELECAARSAGGIEVAMVSLPIEKVKALVAGRTRPSAPVEGLETVGYVTTSPTGAEVFQRKPLVPGHGQFGYKQDAVVTRSQADELLAAERAETMRQVKHWSELYKQQHYRAEKAEAIIAAERAENDEAYELGKRDGYSEAVQEIDLKTGGDGEYRYCTDHDPERHTPDPASMIQRIVERFETLNTMESVSEINEWKERAEKAEADNAALTARVKELENSLADARDIARNASSNVDYWSCQTKALETQLAAARKALEFYADASKWDDGYFKSEDDGTVLRAYPSSIEKDQGDQARAALEGKP</sequence>
<dbReference type="Proteomes" id="UP000216188">
    <property type="component" value="Unassembled WGS sequence"/>
</dbReference>
<feature type="compositionally biased region" description="Basic and acidic residues" evidence="2">
    <location>
        <begin position="295"/>
        <end position="311"/>
    </location>
</feature>
<proteinExistence type="predicted"/>
<protein>
    <submittedName>
        <fullName evidence="3">Uncharacterized protein</fullName>
    </submittedName>
</protein>
<dbReference type="RefSeq" id="WP_094543667.1">
    <property type="nucleotide sequence ID" value="NZ_JBHEEM010000011.1"/>
</dbReference>